<evidence type="ECO:0000313" key="2">
    <source>
        <dbReference type="EMBL" id="KKO11019.1"/>
    </source>
</evidence>
<dbReference type="SUPFAM" id="SSF89550">
    <property type="entry name" value="PHP domain-like"/>
    <property type="match status" value="1"/>
</dbReference>
<dbReference type="InterPro" id="IPR004013">
    <property type="entry name" value="PHP_dom"/>
</dbReference>
<dbReference type="GO" id="GO:0035312">
    <property type="term" value="F:5'-3' DNA exonuclease activity"/>
    <property type="evidence" value="ECO:0007669"/>
    <property type="project" value="TreeGrafter"/>
</dbReference>
<accession>A0A0F9Z1Q3</accession>
<gene>
    <name evidence="2" type="ORF">LCGC14_0025040</name>
</gene>
<proteinExistence type="predicted"/>
<dbReference type="SMART" id="SM00481">
    <property type="entry name" value="POLIIIAc"/>
    <property type="match status" value="1"/>
</dbReference>
<dbReference type="PANTHER" id="PTHR42924">
    <property type="entry name" value="EXONUCLEASE"/>
    <property type="match status" value="1"/>
</dbReference>
<comment type="caution">
    <text evidence="2">The sequence shown here is derived from an EMBL/GenBank/DDBJ whole genome shotgun (WGS) entry which is preliminary data.</text>
</comment>
<organism evidence="2">
    <name type="scientific">marine sediment metagenome</name>
    <dbReference type="NCBI Taxonomy" id="412755"/>
    <lineage>
        <taxon>unclassified sequences</taxon>
        <taxon>metagenomes</taxon>
        <taxon>ecological metagenomes</taxon>
    </lineage>
</organism>
<dbReference type="InterPro" id="IPR016195">
    <property type="entry name" value="Pol/histidinol_Pase-like"/>
</dbReference>
<dbReference type="GO" id="GO:0004534">
    <property type="term" value="F:5'-3' RNA exonuclease activity"/>
    <property type="evidence" value="ECO:0007669"/>
    <property type="project" value="TreeGrafter"/>
</dbReference>
<dbReference type="Pfam" id="PF02811">
    <property type="entry name" value="PHP"/>
    <property type="match status" value="1"/>
</dbReference>
<sequence>MIDLHSHTWFSDGLLSPHELMSRAAELGIRQLAITDHDSVAAHRAITAQDVPTGMQLIPGVELSTLWDNREIHIVGLFIDIADEPLNQLLLRQQDKRRKRAMDIGLKLEKAGVTGLSDYLADLPCEAISRNHVADFLIDRGHARNKQQAFSKHLGKRGRYHSQAEWCSISEAVTAIKAASGIAVVAHPDRYKLNRIKLRRLLTEFTEAGGDALEVSYSNLHPDKMNNLADLCCELDMWASVGSDFHTPHTTWMDLGRVRKLPAHCEDRALWLHPRWPVTDQQQSSA</sequence>
<reference evidence="2" key="1">
    <citation type="journal article" date="2015" name="Nature">
        <title>Complex archaea that bridge the gap between prokaryotes and eukaryotes.</title>
        <authorList>
            <person name="Spang A."/>
            <person name="Saw J.H."/>
            <person name="Jorgensen S.L."/>
            <person name="Zaremba-Niedzwiedzka K."/>
            <person name="Martijn J."/>
            <person name="Lind A.E."/>
            <person name="van Eijk R."/>
            <person name="Schleper C."/>
            <person name="Guy L."/>
            <person name="Ettema T.J."/>
        </authorList>
    </citation>
    <scope>NUCLEOTIDE SEQUENCE</scope>
</reference>
<name>A0A0F9Z1Q3_9ZZZZ</name>
<feature type="domain" description="Polymerase/histidinol phosphatase N-terminal" evidence="1">
    <location>
        <begin position="2"/>
        <end position="67"/>
    </location>
</feature>
<evidence type="ECO:0000259" key="1">
    <source>
        <dbReference type="SMART" id="SM00481"/>
    </source>
</evidence>
<dbReference type="Gene3D" id="1.10.150.650">
    <property type="match status" value="1"/>
</dbReference>
<dbReference type="CDD" id="cd07438">
    <property type="entry name" value="PHP_HisPPase_AMP"/>
    <property type="match status" value="1"/>
</dbReference>
<dbReference type="AlphaFoldDB" id="A0A0F9Z1Q3"/>
<dbReference type="EMBL" id="LAZR01000004">
    <property type="protein sequence ID" value="KKO11019.1"/>
    <property type="molecule type" value="Genomic_DNA"/>
</dbReference>
<dbReference type="InterPro" id="IPR003141">
    <property type="entry name" value="Pol/His_phosphatase_N"/>
</dbReference>
<dbReference type="PANTHER" id="PTHR42924:SF3">
    <property type="entry name" value="POLYMERASE_HISTIDINOL PHOSPHATASE N-TERMINAL DOMAIN-CONTAINING PROTEIN"/>
    <property type="match status" value="1"/>
</dbReference>
<dbReference type="Gene3D" id="3.20.20.140">
    <property type="entry name" value="Metal-dependent hydrolases"/>
    <property type="match status" value="1"/>
</dbReference>
<dbReference type="InterPro" id="IPR052018">
    <property type="entry name" value="PHP_domain"/>
</dbReference>
<protein>
    <recommendedName>
        <fullName evidence="1">Polymerase/histidinol phosphatase N-terminal domain-containing protein</fullName>
    </recommendedName>
</protein>